<reference evidence="2 3" key="1">
    <citation type="submission" date="2023-10" db="EMBL/GenBank/DDBJ databases">
        <title>Genome-Wide Identification Analysis in wild type Solanum Pinnatisectum Reveals Some Genes Defensing Phytophthora Infestans.</title>
        <authorList>
            <person name="Sun C."/>
        </authorList>
    </citation>
    <scope>NUCLEOTIDE SEQUENCE [LARGE SCALE GENOMIC DNA]</scope>
    <source>
        <strain evidence="2">LQN</strain>
        <tissue evidence="2">Leaf</tissue>
    </source>
</reference>
<evidence type="ECO:0000313" key="2">
    <source>
        <dbReference type="EMBL" id="KAK4710440.1"/>
    </source>
</evidence>
<proteinExistence type="predicted"/>
<organism evidence="2 3">
    <name type="scientific">Solanum pinnatisectum</name>
    <name type="common">tansyleaf nightshade</name>
    <dbReference type="NCBI Taxonomy" id="50273"/>
    <lineage>
        <taxon>Eukaryota</taxon>
        <taxon>Viridiplantae</taxon>
        <taxon>Streptophyta</taxon>
        <taxon>Embryophyta</taxon>
        <taxon>Tracheophyta</taxon>
        <taxon>Spermatophyta</taxon>
        <taxon>Magnoliopsida</taxon>
        <taxon>eudicotyledons</taxon>
        <taxon>Gunneridae</taxon>
        <taxon>Pentapetalae</taxon>
        <taxon>asterids</taxon>
        <taxon>lamiids</taxon>
        <taxon>Solanales</taxon>
        <taxon>Solanaceae</taxon>
        <taxon>Solanoideae</taxon>
        <taxon>Solaneae</taxon>
        <taxon>Solanum</taxon>
    </lineage>
</organism>
<gene>
    <name evidence="2" type="ORF">R3W88_004953</name>
</gene>
<dbReference type="InterPro" id="IPR026960">
    <property type="entry name" value="RVT-Znf"/>
</dbReference>
<evidence type="ECO:0000259" key="1">
    <source>
        <dbReference type="Pfam" id="PF13966"/>
    </source>
</evidence>
<name>A0AAV9KAQ3_9SOLN</name>
<keyword evidence="3" id="KW-1185">Reference proteome</keyword>
<comment type="caution">
    <text evidence="2">The sequence shown here is derived from an EMBL/GenBank/DDBJ whole genome shotgun (WGS) entry which is preliminary data.</text>
</comment>
<sequence length="132" mass="15163">MEEEYGLRVGDIYHTLGGSTQPLISVELPQKILLLVQSTYINSTSKKSDTAIWKPNSKGILTTSSAYRFLQENKPEYQQNISNPSWIWSLNCPNKIKFFLWLCHHNRLPTKSYLKSIGIDISDLCNLCKKNK</sequence>
<dbReference type="Pfam" id="PF13966">
    <property type="entry name" value="zf-RVT"/>
    <property type="match status" value="1"/>
</dbReference>
<accession>A0AAV9KAQ3</accession>
<protein>
    <recommendedName>
        <fullName evidence="1">Reverse transcriptase zinc-binding domain-containing protein</fullName>
    </recommendedName>
</protein>
<dbReference type="AlphaFoldDB" id="A0AAV9KAQ3"/>
<dbReference type="EMBL" id="JAWPEI010000011">
    <property type="protein sequence ID" value="KAK4710440.1"/>
    <property type="molecule type" value="Genomic_DNA"/>
</dbReference>
<evidence type="ECO:0000313" key="3">
    <source>
        <dbReference type="Proteomes" id="UP001311915"/>
    </source>
</evidence>
<dbReference type="Proteomes" id="UP001311915">
    <property type="component" value="Unassembled WGS sequence"/>
</dbReference>
<feature type="domain" description="Reverse transcriptase zinc-binding" evidence="1">
    <location>
        <begin position="62"/>
        <end position="131"/>
    </location>
</feature>